<dbReference type="GO" id="GO:0008936">
    <property type="term" value="F:nicotinamidase activity"/>
    <property type="evidence" value="ECO:0007669"/>
    <property type="project" value="UniProtKB-EC"/>
</dbReference>
<dbReference type="InterPro" id="IPR052347">
    <property type="entry name" value="Isochorismatase_Nicotinamidase"/>
</dbReference>
<dbReference type="CDD" id="cd00051">
    <property type="entry name" value="EFh"/>
    <property type="match status" value="1"/>
</dbReference>
<evidence type="ECO:0000256" key="2">
    <source>
        <dbReference type="ARBA" id="ARBA00022642"/>
    </source>
</evidence>
<dbReference type="Pfam" id="PF00857">
    <property type="entry name" value="Isochorismatase"/>
    <property type="match status" value="1"/>
</dbReference>
<name>A0A7R9A3W7_9CRUS</name>
<dbReference type="Gene3D" id="3.40.50.850">
    <property type="entry name" value="Isochorismatase-like"/>
    <property type="match status" value="1"/>
</dbReference>
<comment type="pathway">
    <text evidence="6">Cofactor biosynthesis; nicotinate biosynthesis; nicotinate from nicotinamide: step 1/1.</text>
</comment>
<accession>A0A7R9A3W7</accession>
<dbReference type="EMBL" id="LR900731">
    <property type="protein sequence ID" value="CAD7246709.1"/>
    <property type="molecule type" value="Genomic_DNA"/>
</dbReference>
<gene>
    <name evidence="10" type="ORF">DSTB1V02_LOCUS6555</name>
</gene>
<dbReference type="SMART" id="SM00054">
    <property type="entry name" value="EFh"/>
    <property type="match status" value="2"/>
</dbReference>
<evidence type="ECO:0000313" key="10">
    <source>
        <dbReference type="EMBL" id="CAD7246709.1"/>
    </source>
</evidence>
<keyword evidence="4" id="KW-0378">Hydrolase</keyword>
<feature type="domain" description="EF-hand" evidence="9">
    <location>
        <begin position="30"/>
        <end position="59"/>
    </location>
</feature>
<evidence type="ECO:0000256" key="3">
    <source>
        <dbReference type="ARBA" id="ARBA00022723"/>
    </source>
</evidence>
<dbReference type="OrthoDB" id="167809at2759"/>
<dbReference type="AlphaFoldDB" id="A0A7R9A3W7"/>
<evidence type="ECO:0000313" key="11">
    <source>
        <dbReference type="Proteomes" id="UP000677054"/>
    </source>
</evidence>
<dbReference type="PANTHER" id="PTHR11080">
    <property type="entry name" value="PYRAZINAMIDASE/NICOTINAMIDASE"/>
    <property type="match status" value="1"/>
</dbReference>
<dbReference type="InterPro" id="IPR036380">
    <property type="entry name" value="Isochorismatase-like_sf"/>
</dbReference>
<organism evidence="10">
    <name type="scientific">Darwinula stevensoni</name>
    <dbReference type="NCBI Taxonomy" id="69355"/>
    <lineage>
        <taxon>Eukaryota</taxon>
        <taxon>Metazoa</taxon>
        <taxon>Ecdysozoa</taxon>
        <taxon>Arthropoda</taxon>
        <taxon>Crustacea</taxon>
        <taxon>Oligostraca</taxon>
        <taxon>Ostracoda</taxon>
        <taxon>Podocopa</taxon>
        <taxon>Podocopida</taxon>
        <taxon>Darwinulocopina</taxon>
        <taxon>Darwinuloidea</taxon>
        <taxon>Darwinulidae</taxon>
        <taxon>Darwinula</taxon>
    </lineage>
</organism>
<feature type="domain" description="EF-hand" evidence="9">
    <location>
        <begin position="67"/>
        <end position="102"/>
    </location>
</feature>
<dbReference type="SUPFAM" id="SSF47473">
    <property type="entry name" value="EF-hand"/>
    <property type="match status" value="1"/>
</dbReference>
<dbReference type="SUPFAM" id="SSF52499">
    <property type="entry name" value="Isochorismatase-like hydrolases"/>
    <property type="match status" value="1"/>
</dbReference>
<keyword evidence="3" id="KW-0479">Metal-binding</keyword>
<dbReference type="Gene3D" id="1.10.238.10">
    <property type="entry name" value="EF-hand"/>
    <property type="match status" value="1"/>
</dbReference>
<dbReference type="InterPro" id="IPR018247">
    <property type="entry name" value="EF_Hand_1_Ca_BS"/>
</dbReference>
<evidence type="ECO:0000259" key="9">
    <source>
        <dbReference type="PROSITE" id="PS50222"/>
    </source>
</evidence>
<reference evidence="10" key="1">
    <citation type="submission" date="2020-11" db="EMBL/GenBank/DDBJ databases">
        <authorList>
            <person name="Tran Van P."/>
        </authorList>
    </citation>
    <scope>NUCLEOTIDE SEQUENCE</scope>
</reference>
<dbReference type="EMBL" id="CAJPEV010001214">
    <property type="protein sequence ID" value="CAG0891399.1"/>
    <property type="molecule type" value="Genomic_DNA"/>
</dbReference>
<dbReference type="GO" id="GO:0019363">
    <property type="term" value="P:pyridine nucleotide biosynthetic process"/>
    <property type="evidence" value="ECO:0007669"/>
    <property type="project" value="UniProtKB-KW"/>
</dbReference>
<protein>
    <recommendedName>
        <fullName evidence="7">nicotinamidase</fullName>
        <ecNumber evidence="7">3.5.1.19</ecNumber>
    </recommendedName>
    <alternativeName>
        <fullName evidence="8">Nicotinamide deamidase</fullName>
    </alternativeName>
</protein>
<evidence type="ECO:0000256" key="5">
    <source>
        <dbReference type="ARBA" id="ARBA00022837"/>
    </source>
</evidence>
<dbReference type="Pfam" id="PF13499">
    <property type="entry name" value="EF-hand_7"/>
    <property type="match status" value="1"/>
</dbReference>
<dbReference type="PROSITE" id="PS00018">
    <property type="entry name" value="EF_HAND_1"/>
    <property type="match status" value="2"/>
</dbReference>
<evidence type="ECO:0000256" key="7">
    <source>
        <dbReference type="ARBA" id="ARBA00039017"/>
    </source>
</evidence>
<dbReference type="Proteomes" id="UP000677054">
    <property type="component" value="Unassembled WGS sequence"/>
</dbReference>
<evidence type="ECO:0000256" key="1">
    <source>
        <dbReference type="ARBA" id="ARBA00006336"/>
    </source>
</evidence>
<dbReference type="PROSITE" id="PS50222">
    <property type="entry name" value="EF_HAND_2"/>
    <property type="match status" value="2"/>
</dbReference>
<dbReference type="PANTHER" id="PTHR11080:SF2">
    <property type="entry name" value="LD05707P"/>
    <property type="match status" value="1"/>
</dbReference>
<evidence type="ECO:0000256" key="8">
    <source>
        <dbReference type="ARBA" id="ARBA00043224"/>
    </source>
</evidence>
<keyword evidence="2" id="KW-0662">Pyridine nucleotide biosynthesis</keyword>
<evidence type="ECO:0000256" key="6">
    <source>
        <dbReference type="ARBA" id="ARBA00037900"/>
    </source>
</evidence>
<sequence>MDVSLQPHHLFFDELVKEVPDSEFGFVHRKSCFQTFDLDGDNLLSAAEFLELCRALFRTANSEFYGLDALQLVEIFTLFDTNKDGYIDSQEFVSCWEKWIRVICYPRCVLLVVDVQNDFISGTLALHRCPAGHRGEEVVPAINKLVETIPFHLVVYSLDWHPQNHVSFIDNVQLRDIHPTSKVCGEAAKEYDTVVFSGPPPMEQKLWPRHCVQGSLGSQLHPDLKVKDDAVFVHKGVNPEIDSYSAFWDNNKLSQTELHEELTKWDITDVFCCGIAYDVCVVEGRERGQSQSPIEQ</sequence>
<dbReference type="InterPro" id="IPR000868">
    <property type="entry name" value="Isochorismatase-like_dom"/>
</dbReference>
<dbReference type="InterPro" id="IPR011992">
    <property type="entry name" value="EF-hand-dom_pair"/>
</dbReference>
<proteinExistence type="inferred from homology"/>
<dbReference type="InterPro" id="IPR002048">
    <property type="entry name" value="EF_hand_dom"/>
</dbReference>
<comment type="similarity">
    <text evidence="1">Belongs to the isochorismatase family.</text>
</comment>
<keyword evidence="11" id="KW-1185">Reference proteome</keyword>
<keyword evidence="5" id="KW-0106">Calcium</keyword>
<dbReference type="EC" id="3.5.1.19" evidence="7"/>
<evidence type="ECO:0000256" key="4">
    <source>
        <dbReference type="ARBA" id="ARBA00022801"/>
    </source>
</evidence>
<dbReference type="GO" id="GO:0005509">
    <property type="term" value="F:calcium ion binding"/>
    <property type="evidence" value="ECO:0007669"/>
    <property type="project" value="InterPro"/>
</dbReference>